<evidence type="ECO:0000313" key="2">
    <source>
        <dbReference type="Proteomes" id="UP000070373"/>
    </source>
</evidence>
<evidence type="ECO:0000313" key="1">
    <source>
        <dbReference type="EMBL" id="KXA93118.1"/>
    </source>
</evidence>
<comment type="caution">
    <text evidence="1">The sequence shown here is derived from an EMBL/GenBank/DDBJ whole genome shotgun (WGS) entry which is preliminary data.</text>
</comment>
<organism evidence="1 2">
    <name type="scientific">candidate division MSBL1 archaeon SCGC-AAA259E17</name>
    <dbReference type="NCBI Taxonomy" id="1698263"/>
    <lineage>
        <taxon>Archaea</taxon>
        <taxon>Methanobacteriati</taxon>
        <taxon>Methanobacteriota</taxon>
        <taxon>candidate division MSBL1</taxon>
    </lineage>
</organism>
<dbReference type="AlphaFoldDB" id="A0A133UFW0"/>
<protein>
    <submittedName>
        <fullName evidence="1">Uncharacterized protein</fullName>
    </submittedName>
</protein>
<dbReference type="EMBL" id="LHXN01000015">
    <property type="protein sequence ID" value="KXA93118.1"/>
    <property type="molecule type" value="Genomic_DNA"/>
</dbReference>
<sequence>MSKTFKQLESENLVRCLTPGKRKNRVYDLTDKGVKVLKQMGSGKKLKKSVLEAELINALDESQIPYSRHLTLEGRLFEESPDFVILRKGDPVYALETRIFPPDSVRPYRLRRIAFMARDLKEGTNAVEMVLLLAGGITRDHPKASLIMKIVTDDYLDVAFFQDEIRDLVDRLKNAEY</sequence>
<proteinExistence type="predicted"/>
<dbReference type="Proteomes" id="UP000070373">
    <property type="component" value="Unassembled WGS sequence"/>
</dbReference>
<gene>
    <name evidence="1" type="ORF">AKJ64_01405</name>
</gene>
<name>A0A133UFW0_9EURY</name>
<keyword evidence="2" id="KW-1185">Reference proteome</keyword>
<reference evidence="1 2" key="1">
    <citation type="journal article" date="2016" name="Sci. Rep.">
        <title>Metabolic traits of an uncultured archaeal lineage -MSBL1- from brine pools of the Red Sea.</title>
        <authorList>
            <person name="Mwirichia R."/>
            <person name="Alam I."/>
            <person name="Rashid M."/>
            <person name="Vinu M."/>
            <person name="Ba-Alawi W."/>
            <person name="Anthony Kamau A."/>
            <person name="Kamanda Ngugi D."/>
            <person name="Goker M."/>
            <person name="Klenk H.P."/>
            <person name="Bajic V."/>
            <person name="Stingl U."/>
        </authorList>
    </citation>
    <scope>NUCLEOTIDE SEQUENCE [LARGE SCALE GENOMIC DNA]</scope>
    <source>
        <strain evidence="1">SCGC-AAA259E17</strain>
    </source>
</reference>
<accession>A0A133UFW0</accession>